<dbReference type="GO" id="GO:0007200">
    <property type="term" value="P:phospholipase C-activating G protein-coupled receptor signaling pathway"/>
    <property type="evidence" value="ECO:0007669"/>
    <property type="project" value="TreeGrafter"/>
</dbReference>
<dbReference type="InterPro" id="IPR017452">
    <property type="entry name" value="GPCR_Rhodpsn_7TM"/>
</dbReference>
<dbReference type="GO" id="GO:0007204">
    <property type="term" value="P:positive regulation of cytosolic calcium ion concentration"/>
    <property type="evidence" value="ECO:0007669"/>
    <property type="project" value="TreeGrafter"/>
</dbReference>
<dbReference type="InterPro" id="IPR000276">
    <property type="entry name" value="GPCR_Rhodpsn"/>
</dbReference>
<evidence type="ECO:0000259" key="11">
    <source>
        <dbReference type="PROSITE" id="PS50262"/>
    </source>
</evidence>
<keyword evidence="6 10" id="KW-0472">Membrane</keyword>
<feature type="transmembrane region" description="Helical" evidence="10">
    <location>
        <begin position="275"/>
        <end position="298"/>
    </location>
</feature>
<keyword evidence="2" id="KW-1003">Cell membrane</keyword>
<feature type="transmembrane region" description="Helical" evidence="10">
    <location>
        <begin position="193"/>
        <end position="213"/>
    </location>
</feature>
<dbReference type="GO" id="GO:0007267">
    <property type="term" value="P:cell-cell signaling"/>
    <property type="evidence" value="ECO:0007669"/>
    <property type="project" value="TreeGrafter"/>
</dbReference>
<evidence type="ECO:0000256" key="1">
    <source>
        <dbReference type="ARBA" id="ARBA00004651"/>
    </source>
</evidence>
<name>A0AAD9N1W8_9ANNE</name>
<dbReference type="AlphaFoldDB" id="A0AAD9N1W8"/>
<feature type="transmembrane region" description="Helical" evidence="10">
    <location>
        <begin position="386"/>
        <end position="407"/>
    </location>
</feature>
<accession>A0AAD9N1W8</accession>
<dbReference type="Pfam" id="PF00001">
    <property type="entry name" value="7tm_1"/>
    <property type="match status" value="1"/>
</dbReference>
<evidence type="ECO:0000256" key="5">
    <source>
        <dbReference type="ARBA" id="ARBA00023040"/>
    </source>
</evidence>
<comment type="similarity">
    <text evidence="9">Belongs to the G-protein coupled receptor 1 family.</text>
</comment>
<dbReference type="PROSITE" id="PS50262">
    <property type="entry name" value="G_PROTEIN_RECEP_F1_2"/>
    <property type="match status" value="1"/>
</dbReference>
<reference evidence="12" key="1">
    <citation type="journal article" date="2023" name="Mol. Biol. Evol.">
        <title>Third-Generation Sequencing Reveals the Adaptive Role of the Epigenome in Three Deep-Sea Polychaetes.</title>
        <authorList>
            <person name="Perez M."/>
            <person name="Aroh O."/>
            <person name="Sun Y."/>
            <person name="Lan Y."/>
            <person name="Juniper S.K."/>
            <person name="Young C.R."/>
            <person name="Angers B."/>
            <person name="Qian P.Y."/>
        </authorList>
    </citation>
    <scope>NUCLEOTIDE SEQUENCE</scope>
    <source>
        <strain evidence="12">P08H-3</strain>
    </source>
</reference>
<proteinExistence type="inferred from homology"/>
<evidence type="ECO:0000313" key="12">
    <source>
        <dbReference type="EMBL" id="KAK2154117.1"/>
    </source>
</evidence>
<evidence type="ECO:0000313" key="13">
    <source>
        <dbReference type="Proteomes" id="UP001208570"/>
    </source>
</evidence>
<gene>
    <name evidence="12" type="ORF">LSH36_276g03042</name>
</gene>
<keyword evidence="13" id="KW-1185">Reference proteome</keyword>
<evidence type="ECO:0000256" key="10">
    <source>
        <dbReference type="SAM" id="Phobius"/>
    </source>
</evidence>
<evidence type="ECO:0000256" key="9">
    <source>
        <dbReference type="RuleBase" id="RU000688"/>
    </source>
</evidence>
<keyword evidence="7 9" id="KW-0675">Receptor</keyword>
<evidence type="ECO:0000256" key="6">
    <source>
        <dbReference type="ARBA" id="ARBA00023136"/>
    </source>
</evidence>
<dbReference type="PRINTS" id="PR00237">
    <property type="entry name" value="GPCRRHODOPSN"/>
</dbReference>
<evidence type="ECO:0000256" key="8">
    <source>
        <dbReference type="ARBA" id="ARBA00023224"/>
    </source>
</evidence>
<dbReference type="PANTHER" id="PTHR24248:SF72">
    <property type="entry name" value="G-PROTEIN COUPLED RECEPTORS FAMILY 1 PROFILE DOMAIN-CONTAINING PROTEIN"/>
    <property type="match status" value="1"/>
</dbReference>
<dbReference type="GO" id="GO:0004937">
    <property type="term" value="F:alpha1-adrenergic receptor activity"/>
    <property type="evidence" value="ECO:0007669"/>
    <property type="project" value="TreeGrafter"/>
</dbReference>
<evidence type="ECO:0000256" key="4">
    <source>
        <dbReference type="ARBA" id="ARBA00022989"/>
    </source>
</evidence>
<dbReference type="SUPFAM" id="SSF81321">
    <property type="entry name" value="Family A G protein-coupled receptor-like"/>
    <property type="match status" value="1"/>
</dbReference>
<dbReference type="Proteomes" id="UP001208570">
    <property type="component" value="Unassembled WGS sequence"/>
</dbReference>
<protein>
    <recommendedName>
        <fullName evidence="11">G-protein coupled receptors family 1 profile domain-containing protein</fullName>
    </recommendedName>
</protein>
<dbReference type="PROSITE" id="PS00237">
    <property type="entry name" value="G_PROTEIN_RECEP_F1_1"/>
    <property type="match status" value="1"/>
</dbReference>
<feature type="domain" description="G-protein coupled receptors family 1 profile" evidence="11">
    <location>
        <begin position="134"/>
        <end position="404"/>
    </location>
</feature>
<dbReference type="GO" id="GO:0005886">
    <property type="term" value="C:plasma membrane"/>
    <property type="evidence" value="ECO:0007669"/>
    <property type="project" value="UniProtKB-SubCell"/>
</dbReference>
<keyword evidence="8 9" id="KW-0807">Transducer</keyword>
<evidence type="ECO:0000256" key="2">
    <source>
        <dbReference type="ARBA" id="ARBA00022475"/>
    </source>
</evidence>
<dbReference type="PANTHER" id="PTHR24248">
    <property type="entry name" value="ADRENERGIC RECEPTOR-RELATED G-PROTEIN COUPLED RECEPTOR"/>
    <property type="match status" value="1"/>
</dbReference>
<evidence type="ECO:0000256" key="3">
    <source>
        <dbReference type="ARBA" id="ARBA00022692"/>
    </source>
</evidence>
<comment type="caution">
    <text evidence="12">The sequence shown here is derived from an EMBL/GenBank/DDBJ whole genome shotgun (WGS) entry which is preliminary data.</text>
</comment>
<evidence type="ECO:0000256" key="7">
    <source>
        <dbReference type="ARBA" id="ARBA00023170"/>
    </source>
</evidence>
<dbReference type="GO" id="GO:0043410">
    <property type="term" value="P:positive regulation of MAPK cascade"/>
    <property type="evidence" value="ECO:0007669"/>
    <property type="project" value="TreeGrafter"/>
</dbReference>
<feature type="transmembrane region" description="Helical" evidence="10">
    <location>
        <begin position="121"/>
        <end position="143"/>
    </location>
</feature>
<dbReference type="EMBL" id="JAODUP010000276">
    <property type="protein sequence ID" value="KAK2154117.1"/>
    <property type="molecule type" value="Genomic_DNA"/>
</dbReference>
<feature type="transmembrane region" description="Helical" evidence="10">
    <location>
        <begin position="155"/>
        <end position="173"/>
    </location>
</feature>
<dbReference type="Gene3D" id="1.20.1070.10">
    <property type="entry name" value="Rhodopsin 7-helix transmembrane proteins"/>
    <property type="match status" value="1"/>
</dbReference>
<dbReference type="SMART" id="SM01381">
    <property type="entry name" value="7TM_GPCR_Srsx"/>
    <property type="match status" value="1"/>
</dbReference>
<keyword evidence="3 9" id="KW-0812">Transmembrane</keyword>
<keyword evidence="5 9" id="KW-0297">G-protein coupled receptor</keyword>
<organism evidence="12 13">
    <name type="scientific">Paralvinella palmiformis</name>
    <dbReference type="NCBI Taxonomy" id="53620"/>
    <lineage>
        <taxon>Eukaryota</taxon>
        <taxon>Metazoa</taxon>
        <taxon>Spiralia</taxon>
        <taxon>Lophotrochozoa</taxon>
        <taxon>Annelida</taxon>
        <taxon>Polychaeta</taxon>
        <taxon>Sedentaria</taxon>
        <taxon>Canalipalpata</taxon>
        <taxon>Terebellida</taxon>
        <taxon>Terebelliformia</taxon>
        <taxon>Alvinellidae</taxon>
        <taxon>Paralvinella</taxon>
    </lineage>
</organism>
<comment type="subcellular location">
    <subcellularLocation>
        <location evidence="1">Cell membrane</location>
        <topology evidence="1">Multi-pass membrane protein</topology>
    </subcellularLocation>
</comment>
<dbReference type="GO" id="GO:0071880">
    <property type="term" value="P:adenylate cyclase-activating adrenergic receptor signaling pathway"/>
    <property type="evidence" value="ECO:0007669"/>
    <property type="project" value="TreeGrafter"/>
</dbReference>
<feature type="transmembrane region" description="Helical" evidence="10">
    <location>
        <begin position="234"/>
        <end position="255"/>
    </location>
</feature>
<sequence>MASGNGYLDHTGSLNISSYPGQIILASLGDATNGSNALLLRYPVLPTDDENNAYVSSFSAAIGGAATIGQSDGATDADWSNPNQSWHLYNWSSSYKAAEWLLMQNGTTGGSGDLAAAIVKALFLGALVVMTICGNVLVLLAVFINAHLRSTTHYFIANLAVADLLLGTTVLPFSASLEVSDRWVFGQLFCDIWAAVDVLCCTASIMGLCVISIDRYIGVTRPLRHSTIMTERRAALIIVLVWLLSVAISVAPLLGWKEPPPDDPGTCQVTKQLGYVLFSVSGSFYIPLAIILVVYYRVYREALNQSRFLKTGVKRSRGAEADHDVTLRIHTGGTTSRSQIRNKTNAAIPSSPPSERSAECWRKTATKMTLAGKMAKFKREKKAAKTLGIVVGVFILCWFPFFFVLPLGKSASNQPMRACICLLAPRCEC</sequence>
<keyword evidence="4 10" id="KW-1133">Transmembrane helix</keyword>